<dbReference type="SMART" id="SM00905">
    <property type="entry name" value="FolB"/>
    <property type="match status" value="1"/>
</dbReference>
<dbReference type="Gene3D" id="3.30.1130.10">
    <property type="match status" value="1"/>
</dbReference>
<dbReference type="EMBL" id="CAEZZG010000006">
    <property type="protein sequence ID" value="CAB4753636.1"/>
    <property type="molecule type" value="Genomic_DNA"/>
</dbReference>
<dbReference type="NCBIfam" id="TIGR00525">
    <property type="entry name" value="folB"/>
    <property type="match status" value="1"/>
</dbReference>
<name>A0A6J6U2F4_9ZZZZ</name>
<organism evidence="9">
    <name type="scientific">freshwater metagenome</name>
    <dbReference type="NCBI Taxonomy" id="449393"/>
    <lineage>
        <taxon>unclassified sequences</taxon>
        <taxon>metagenomes</taxon>
        <taxon>ecological metagenomes</taxon>
    </lineage>
</organism>
<evidence type="ECO:0000256" key="2">
    <source>
        <dbReference type="ARBA" id="ARBA00005013"/>
    </source>
</evidence>
<evidence type="ECO:0000313" key="9">
    <source>
        <dbReference type="EMBL" id="CAB4753636.1"/>
    </source>
</evidence>
<keyword evidence="6" id="KW-0456">Lyase</keyword>
<dbReference type="PANTHER" id="PTHR42844">
    <property type="entry name" value="DIHYDRONEOPTERIN ALDOLASE 1-RELATED"/>
    <property type="match status" value="1"/>
</dbReference>
<dbReference type="CDD" id="cd00534">
    <property type="entry name" value="DHNA_DHNTPE"/>
    <property type="match status" value="1"/>
</dbReference>
<dbReference type="AlphaFoldDB" id="A0A6J6U2F4"/>
<dbReference type="Pfam" id="PF02152">
    <property type="entry name" value="FolB"/>
    <property type="match status" value="1"/>
</dbReference>
<comment type="pathway">
    <text evidence="2">Cofactor biosynthesis; tetrahydrofolate biosynthesis; 2-amino-4-hydroxy-6-hydroxymethyl-7,8-dihydropteridine diphosphate from 7,8-dihydroneopterin triphosphate: step 3/4.</text>
</comment>
<gene>
    <name evidence="9" type="ORF">UFOPK2844_00599</name>
</gene>
<keyword evidence="5" id="KW-0289">Folate biosynthesis</keyword>
<evidence type="ECO:0000256" key="1">
    <source>
        <dbReference type="ARBA" id="ARBA00001353"/>
    </source>
</evidence>
<dbReference type="InterPro" id="IPR006157">
    <property type="entry name" value="FolB_dom"/>
</dbReference>
<evidence type="ECO:0000256" key="7">
    <source>
        <dbReference type="ARBA" id="ARBA00032903"/>
    </source>
</evidence>
<sequence>MSDRISLTGISATGFHGVFPEERRDGQIFIVDLELSLDLKPAGESDDLTKTINYASVATMVVEEITGEPLSLIEALAHRVSKRVLGEFPQIESLLVTVHKPDAPVGINFKDISVTIERSR</sequence>
<dbReference type="GO" id="GO:0046656">
    <property type="term" value="P:folic acid biosynthetic process"/>
    <property type="evidence" value="ECO:0007669"/>
    <property type="project" value="UniProtKB-KW"/>
</dbReference>
<dbReference type="GO" id="GO:0004150">
    <property type="term" value="F:dihydroneopterin aldolase activity"/>
    <property type="evidence" value="ECO:0007669"/>
    <property type="project" value="UniProtKB-EC"/>
</dbReference>
<dbReference type="EC" id="4.1.2.25" evidence="4"/>
<dbReference type="FunFam" id="3.30.1130.10:FF:000003">
    <property type="entry name" value="7,8-dihydroneopterin aldolase"/>
    <property type="match status" value="1"/>
</dbReference>
<protein>
    <recommendedName>
        <fullName evidence="4">dihydroneopterin aldolase</fullName>
        <ecNumber evidence="4">4.1.2.25</ecNumber>
    </recommendedName>
    <alternativeName>
        <fullName evidence="7">7,8-dihydroneopterin aldolase</fullName>
    </alternativeName>
</protein>
<dbReference type="InterPro" id="IPR043133">
    <property type="entry name" value="GTP-CH-I_C/QueF"/>
</dbReference>
<evidence type="ECO:0000256" key="6">
    <source>
        <dbReference type="ARBA" id="ARBA00023239"/>
    </source>
</evidence>
<dbReference type="SUPFAM" id="SSF55620">
    <property type="entry name" value="Tetrahydrobiopterin biosynthesis enzymes-like"/>
    <property type="match status" value="1"/>
</dbReference>
<evidence type="ECO:0000256" key="3">
    <source>
        <dbReference type="ARBA" id="ARBA00005708"/>
    </source>
</evidence>
<reference evidence="9" key="1">
    <citation type="submission" date="2020-05" db="EMBL/GenBank/DDBJ databases">
        <authorList>
            <person name="Chiriac C."/>
            <person name="Salcher M."/>
            <person name="Ghai R."/>
            <person name="Kavagutti S V."/>
        </authorList>
    </citation>
    <scope>NUCLEOTIDE SEQUENCE</scope>
</reference>
<dbReference type="PANTHER" id="PTHR42844:SF1">
    <property type="entry name" value="DIHYDRONEOPTERIN ALDOLASE 1-RELATED"/>
    <property type="match status" value="1"/>
</dbReference>
<feature type="domain" description="Dihydroneopterin aldolase/epimerase" evidence="8">
    <location>
        <begin position="5"/>
        <end position="118"/>
    </location>
</feature>
<comment type="catalytic activity">
    <reaction evidence="1">
        <text>7,8-dihydroneopterin = 6-hydroxymethyl-7,8-dihydropterin + glycolaldehyde</text>
        <dbReference type="Rhea" id="RHEA:10540"/>
        <dbReference type="ChEBI" id="CHEBI:17001"/>
        <dbReference type="ChEBI" id="CHEBI:17071"/>
        <dbReference type="ChEBI" id="CHEBI:44841"/>
        <dbReference type="EC" id="4.1.2.25"/>
    </reaction>
</comment>
<accession>A0A6J6U2F4</accession>
<dbReference type="GO" id="GO:0005737">
    <property type="term" value="C:cytoplasm"/>
    <property type="evidence" value="ECO:0007669"/>
    <property type="project" value="TreeGrafter"/>
</dbReference>
<evidence type="ECO:0000256" key="4">
    <source>
        <dbReference type="ARBA" id="ARBA00013043"/>
    </source>
</evidence>
<dbReference type="NCBIfam" id="TIGR00526">
    <property type="entry name" value="folB_dom"/>
    <property type="match status" value="1"/>
</dbReference>
<evidence type="ECO:0000256" key="5">
    <source>
        <dbReference type="ARBA" id="ARBA00022909"/>
    </source>
</evidence>
<proteinExistence type="inferred from homology"/>
<evidence type="ECO:0000259" key="8">
    <source>
        <dbReference type="SMART" id="SM00905"/>
    </source>
</evidence>
<comment type="similarity">
    <text evidence="3">Belongs to the DHNA family.</text>
</comment>
<dbReference type="InterPro" id="IPR006156">
    <property type="entry name" value="Dihydroneopterin_aldolase"/>
</dbReference>